<comment type="caution">
    <text evidence="3">The sequence shown here is derived from an EMBL/GenBank/DDBJ whole genome shotgun (WGS) entry which is preliminary data.</text>
</comment>
<name>A0AAE3QVP4_9BACT</name>
<feature type="transmembrane region" description="Helical" evidence="1">
    <location>
        <begin position="129"/>
        <end position="150"/>
    </location>
</feature>
<evidence type="ECO:0000256" key="1">
    <source>
        <dbReference type="SAM" id="Phobius"/>
    </source>
</evidence>
<proteinExistence type="predicted"/>
<organism evidence="3 4">
    <name type="scientific">Xanthocytophaga flava</name>
    <dbReference type="NCBI Taxonomy" id="3048013"/>
    <lineage>
        <taxon>Bacteria</taxon>
        <taxon>Pseudomonadati</taxon>
        <taxon>Bacteroidota</taxon>
        <taxon>Cytophagia</taxon>
        <taxon>Cytophagales</taxon>
        <taxon>Rhodocytophagaceae</taxon>
        <taxon>Xanthocytophaga</taxon>
    </lineage>
</organism>
<dbReference type="InterPro" id="IPR018677">
    <property type="entry name" value="DUF2157"/>
</dbReference>
<dbReference type="EMBL" id="JASJOS010000013">
    <property type="protein sequence ID" value="MDJ1484136.1"/>
    <property type="molecule type" value="Genomic_DNA"/>
</dbReference>
<dbReference type="Pfam" id="PF09925">
    <property type="entry name" value="DUF2157"/>
    <property type="match status" value="1"/>
</dbReference>
<feature type="transmembrane region" description="Helical" evidence="1">
    <location>
        <begin position="155"/>
        <end position="174"/>
    </location>
</feature>
<feature type="transmembrane region" description="Helical" evidence="1">
    <location>
        <begin position="64"/>
        <end position="85"/>
    </location>
</feature>
<feature type="transmembrane region" description="Helical" evidence="1">
    <location>
        <begin position="40"/>
        <end position="58"/>
    </location>
</feature>
<reference evidence="3" key="1">
    <citation type="submission" date="2023-05" db="EMBL/GenBank/DDBJ databases">
        <authorList>
            <person name="Zhang X."/>
        </authorList>
    </citation>
    <scope>NUCLEOTIDE SEQUENCE</scope>
    <source>
        <strain evidence="3">YF14B1</strain>
    </source>
</reference>
<feature type="transmembrane region" description="Helical" evidence="1">
    <location>
        <begin position="264"/>
        <end position="283"/>
    </location>
</feature>
<gene>
    <name evidence="3" type="ORF">QNI16_26800</name>
</gene>
<protein>
    <submittedName>
        <fullName evidence="3">DUF2157 domain-containing protein</fullName>
    </submittedName>
</protein>
<sequence>MHKHILNELSTKGLISETQSKQIESYEASKPFSLHWELKTVLYLGVILLNLGLGWLIYDNIDSIGHGVIIGGIAAICIACFAYTYRSRVPFSWQQTESASPYYDYLLLLGCLMFVILEGYLQYQYEIFGTRYGLATFIPMTFFFGVAYFFDHRGALSLAITALASWLGVAVTPADILSSNDFGDSKLVWTGVLLGVILCALAFFSEQQNRKKHFAFTYLNFGIHILFIASLSGLMILETWVVFLPLLILTTTFFIWYARNRASLYFMVVALIYGYIALTYLVFQIRWSYTYTIHEGDIYFYTLYFMSSCAAIIVFLLKYKTILRIKNTEQ</sequence>
<feature type="transmembrane region" description="Helical" evidence="1">
    <location>
        <begin position="186"/>
        <end position="204"/>
    </location>
</feature>
<evidence type="ECO:0000313" key="4">
    <source>
        <dbReference type="Proteomes" id="UP001241110"/>
    </source>
</evidence>
<keyword evidence="1" id="KW-0472">Membrane</keyword>
<dbReference type="Proteomes" id="UP001241110">
    <property type="component" value="Unassembled WGS sequence"/>
</dbReference>
<feature type="transmembrane region" description="Helical" evidence="1">
    <location>
        <begin position="298"/>
        <end position="317"/>
    </location>
</feature>
<dbReference type="RefSeq" id="WP_313985010.1">
    <property type="nucleotide sequence ID" value="NZ_JASJOS010000013.1"/>
</dbReference>
<feature type="domain" description="DUF2157" evidence="2">
    <location>
        <begin position="9"/>
        <end position="154"/>
    </location>
</feature>
<feature type="transmembrane region" description="Helical" evidence="1">
    <location>
        <begin position="105"/>
        <end position="123"/>
    </location>
</feature>
<feature type="transmembrane region" description="Helical" evidence="1">
    <location>
        <begin position="240"/>
        <end position="257"/>
    </location>
</feature>
<dbReference type="AlphaFoldDB" id="A0AAE3QVP4"/>
<accession>A0AAE3QVP4</accession>
<feature type="transmembrane region" description="Helical" evidence="1">
    <location>
        <begin position="216"/>
        <end position="234"/>
    </location>
</feature>
<keyword evidence="1" id="KW-1133">Transmembrane helix</keyword>
<evidence type="ECO:0000313" key="3">
    <source>
        <dbReference type="EMBL" id="MDJ1484136.1"/>
    </source>
</evidence>
<keyword evidence="1" id="KW-0812">Transmembrane</keyword>
<evidence type="ECO:0000259" key="2">
    <source>
        <dbReference type="Pfam" id="PF09925"/>
    </source>
</evidence>